<keyword evidence="1" id="KW-0472">Membrane</keyword>
<comment type="caution">
    <text evidence="2">The sequence shown here is derived from an EMBL/GenBank/DDBJ whole genome shotgun (WGS) entry which is preliminary data.</text>
</comment>
<dbReference type="OrthoDB" id="5393896at2"/>
<organism evidence="2 3">
    <name type="scientific">Tepidimonas alkaliphilus</name>
    <dbReference type="NCBI Taxonomy" id="2588942"/>
    <lineage>
        <taxon>Bacteria</taxon>
        <taxon>Pseudomonadati</taxon>
        <taxon>Pseudomonadota</taxon>
        <taxon>Betaproteobacteria</taxon>
        <taxon>Burkholderiales</taxon>
        <taxon>Tepidimonas</taxon>
    </lineage>
</organism>
<keyword evidence="3" id="KW-1185">Reference proteome</keyword>
<name>A0A554W8J7_9BURK</name>
<sequence>MRRLPRGAMALLLGLLGVALELAAATAWLAQGLDRTLLPAFWATHAVASVLMASALVWGLARARHQRRPRVVMLVTALLMAWPLLGWVLLPLALGQLRRLQPGPARQRFGEVHLPALERIEPRRLARRVAGLGTQVARGAAPLPLQQQVLTLLTQRPSAVGNQTLAALRETGQLEDVRLLAYGVLDRQQQRLQHWIDQARAALPTAADPARLLALLAELHWELAHQGLASDDLRQHALQQTLHWLQALQQRQSQLAPPQRLLRLRTWLALGQHDAARAEVEVMAREPRPDPAWLPYMAEWAYEANQLDRCRHWLGQLPAALLSDKVQPVVRYWTRA</sequence>
<protein>
    <submittedName>
        <fullName evidence="2">Uncharacterized protein</fullName>
    </submittedName>
</protein>
<evidence type="ECO:0000256" key="1">
    <source>
        <dbReference type="SAM" id="Phobius"/>
    </source>
</evidence>
<keyword evidence="1" id="KW-1133">Transmembrane helix</keyword>
<accession>A0A554W8J7</accession>
<keyword evidence="1" id="KW-0812">Transmembrane</keyword>
<feature type="transmembrane region" description="Helical" evidence="1">
    <location>
        <begin position="42"/>
        <end position="60"/>
    </location>
</feature>
<reference evidence="2 3" key="1">
    <citation type="submission" date="2019-07" db="EMBL/GenBank/DDBJ databases">
        <title>Tepidimonas alkaliphilus YIM 72238 draft genome.</title>
        <authorList>
            <person name="Da Costa M.S."/>
            <person name="Froufe H.J.C."/>
            <person name="Egas C."/>
            <person name="Albuquerque L."/>
        </authorList>
    </citation>
    <scope>NUCLEOTIDE SEQUENCE [LARGE SCALE GENOMIC DNA]</scope>
    <source>
        <strain evidence="2 3">YIM 72238</strain>
    </source>
</reference>
<dbReference type="RefSeq" id="WP_143890265.1">
    <property type="nucleotide sequence ID" value="NZ_VJNB01000005.1"/>
</dbReference>
<dbReference type="EMBL" id="VJNB01000005">
    <property type="protein sequence ID" value="TSE19902.1"/>
    <property type="molecule type" value="Genomic_DNA"/>
</dbReference>
<dbReference type="AlphaFoldDB" id="A0A554W8J7"/>
<evidence type="ECO:0000313" key="3">
    <source>
        <dbReference type="Proteomes" id="UP000315736"/>
    </source>
</evidence>
<dbReference type="Proteomes" id="UP000315736">
    <property type="component" value="Unassembled WGS sequence"/>
</dbReference>
<feature type="transmembrane region" description="Helical" evidence="1">
    <location>
        <begin position="72"/>
        <end position="94"/>
    </location>
</feature>
<proteinExistence type="predicted"/>
<evidence type="ECO:0000313" key="2">
    <source>
        <dbReference type="EMBL" id="TSE19902.1"/>
    </source>
</evidence>
<gene>
    <name evidence="2" type="ORF">Talka_01250</name>
</gene>